<protein>
    <submittedName>
        <fullName evidence="1">Uncharacterized protein</fullName>
    </submittedName>
</protein>
<evidence type="ECO:0000313" key="1">
    <source>
        <dbReference type="EMBL" id="KAL0455395.1"/>
    </source>
</evidence>
<dbReference type="AlphaFoldDB" id="A0AAW2XMX8"/>
<proteinExistence type="predicted"/>
<reference evidence="1" key="2">
    <citation type="journal article" date="2024" name="Plant">
        <title>Genomic evolution and insights into agronomic trait innovations of Sesamum species.</title>
        <authorList>
            <person name="Miao H."/>
            <person name="Wang L."/>
            <person name="Qu L."/>
            <person name="Liu H."/>
            <person name="Sun Y."/>
            <person name="Le M."/>
            <person name="Wang Q."/>
            <person name="Wei S."/>
            <person name="Zheng Y."/>
            <person name="Lin W."/>
            <person name="Duan Y."/>
            <person name="Cao H."/>
            <person name="Xiong S."/>
            <person name="Wang X."/>
            <person name="Wei L."/>
            <person name="Li C."/>
            <person name="Ma Q."/>
            <person name="Ju M."/>
            <person name="Zhao R."/>
            <person name="Li G."/>
            <person name="Mu C."/>
            <person name="Tian Q."/>
            <person name="Mei H."/>
            <person name="Zhang T."/>
            <person name="Gao T."/>
            <person name="Zhang H."/>
        </authorList>
    </citation>
    <scope>NUCLEOTIDE SEQUENCE</scope>
    <source>
        <strain evidence="1">KEN1</strain>
    </source>
</reference>
<accession>A0AAW2XMX8</accession>
<reference evidence="1" key="1">
    <citation type="submission" date="2020-06" db="EMBL/GenBank/DDBJ databases">
        <authorList>
            <person name="Li T."/>
            <person name="Hu X."/>
            <person name="Zhang T."/>
            <person name="Song X."/>
            <person name="Zhang H."/>
            <person name="Dai N."/>
            <person name="Sheng W."/>
            <person name="Hou X."/>
            <person name="Wei L."/>
        </authorList>
    </citation>
    <scope>NUCLEOTIDE SEQUENCE</scope>
    <source>
        <strain evidence="1">KEN1</strain>
        <tissue evidence="1">Leaf</tissue>
    </source>
</reference>
<gene>
    <name evidence="1" type="ORF">Slati_0878700</name>
</gene>
<name>A0AAW2XMX8_9LAMI</name>
<organism evidence="1">
    <name type="scientific">Sesamum latifolium</name>
    <dbReference type="NCBI Taxonomy" id="2727402"/>
    <lineage>
        <taxon>Eukaryota</taxon>
        <taxon>Viridiplantae</taxon>
        <taxon>Streptophyta</taxon>
        <taxon>Embryophyta</taxon>
        <taxon>Tracheophyta</taxon>
        <taxon>Spermatophyta</taxon>
        <taxon>Magnoliopsida</taxon>
        <taxon>eudicotyledons</taxon>
        <taxon>Gunneridae</taxon>
        <taxon>Pentapetalae</taxon>
        <taxon>asterids</taxon>
        <taxon>lamiids</taxon>
        <taxon>Lamiales</taxon>
        <taxon>Pedaliaceae</taxon>
        <taxon>Sesamum</taxon>
    </lineage>
</organism>
<comment type="caution">
    <text evidence="1">The sequence shown here is derived from an EMBL/GenBank/DDBJ whole genome shotgun (WGS) entry which is preliminary data.</text>
</comment>
<sequence length="88" mass="10092">MPLWGSTVPMFLHCDFQAAIGIVKTYAYNGKRRHIHISHGAVKELLKNEIIFLNYVRTQRNLADPLAKGLTRRIIFELSRAMGLKLLD</sequence>
<dbReference type="EMBL" id="JACGWN010000003">
    <property type="protein sequence ID" value="KAL0455395.1"/>
    <property type="molecule type" value="Genomic_DNA"/>
</dbReference>